<sequence>MKKNLLERMQWSNEYNRPEYFPLYANSSIVGYIKQGGKKYTGNTNVVKDELNYSSVEHLNELDDKRKVKGHSLLAKVFCR</sequence>
<name>A0A069CS44_WEIOS</name>
<evidence type="ECO:0000313" key="2">
    <source>
        <dbReference type="Proteomes" id="UP000030643"/>
    </source>
</evidence>
<protein>
    <submittedName>
        <fullName evidence="1">Uncharacterized protein</fullName>
    </submittedName>
</protein>
<dbReference type="EMBL" id="DF820485">
    <property type="protein sequence ID" value="GAK30207.1"/>
    <property type="molecule type" value="Genomic_DNA"/>
</dbReference>
<gene>
    <name evidence="1" type="ORF">WOSG25_020020</name>
</gene>
<dbReference type="AlphaFoldDB" id="A0A069CS44"/>
<proteinExistence type="predicted"/>
<reference evidence="2" key="1">
    <citation type="journal article" date="2014" name="Genome Announc.">
        <title>Draft genome sequence of Weissella oryzae SG25T, isolated from fermented rice grains.</title>
        <authorList>
            <person name="Tanizawa Y."/>
            <person name="Fujisawa T."/>
            <person name="Mochizuki T."/>
            <person name="Kaminuma E."/>
            <person name="Suzuki Y."/>
            <person name="Nakamura Y."/>
            <person name="Tohno M."/>
        </authorList>
    </citation>
    <scope>NUCLEOTIDE SEQUENCE [LARGE SCALE GENOMIC DNA]</scope>
    <source>
        <strain evidence="2">DSM 25784 / JCM 18191 / LMG 30913 / SG25</strain>
    </source>
</reference>
<evidence type="ECO:0000313" key="1">
    <source>
        <dbReference type="EMBL" id="GAK30207.1"/>
    </source>
</evidence>
<dbReference type="STRING" id="1329250.WOSG25_020020"/>
<dbReference type="Proteomes" id="UP000030643">
    <property type="component" value="Unassembled WGS sequence"/>
</dbReference>
<organism evidence="1 2">
    <name type="scientific">Weissella oryzae (strain DSM 25784 / JCM 18191 / LMG 30913 / SG25)</name>
    <dbReference type="NCBI Taxonomy" id="1329250"/>
    <lineage>
        <taxon>Bacteria</taxon>
        <taxon>Bacillati</taxon>
        <taxon>Bacillota</taxon>
        <taxon>Bacilli</taxon>
        <taxon>Lactobacillales</taxon>
        <taxon>Lactobacillaceae</taxon>
        <taxon>Weissella</taxon>
    </lineage>
</organism>
<dbReference type="RefSeq" id="WP_145912323.1">
    <property type="nucleotide sequence ID" value="NZ_DF820485.1"/>
</dbReference>
<keyword evidence="2" id="KW-1185">Reference proteome</keyword>
<accession>A0A069CS44</accession>